<dbReference type="InterPro" id="IPR025835">
    <property type="entry name" value="Thiopurine_S-MeTrfase"/>
</dbReference>
<gene>
    <name evidence="10" type="primary">tmpT</name>
    <name evidence="9" type="synonym">tpm</name>
    <name evidence="10" type="ORF">H2508_03905</name>
</gene>
<keyword evidence="6 9" id="KW-0489">Methyltransferase</keyword>
<keyword evidence="8 9" id="KW-0949">S-adenosyl-L-methionine</keyword>
<keyword evidence="5 9" id="KW-0963">Cytoplasm</keyword>
<evidence type="ECO:0000256" key="3">
    <source>
        <dbReference type="ARBA" id="ARBA00008145"/>
    </source>
</evidence>
<feature type="binding site" evidence="9">
    <location>
        <position position="10"/>
    </location>
    <ligand>
        <name>S-adenosyl-L-methionine</name>
        <dbReference type="ChEBI" id="CHEBI:59789"/>
    </ligand>
</feature>
<keyword evidence="11" id="KW-1185">Reference proteome</keyword>
<dbReference type="NCBIfam" id="TIGR03840">
    <property type="entry name" value="TMPT_Se_Te"/>
    <property type="match status" value="1"/>
</dbReference>
<dbReference type="EMBL" id="JACFXU010000013">
    <property type="protein sequence ID" value="MBA6412248.1"/>
    <property type="molecule type" value="Genomic_DNA"/>
</dbReference>
<evidence type="ECO:0000256" key="7">
    <source>
        <dbReference type="ARBA" id="ARBA00022679"/>
    </source>
</evidence>
<dbReference type="FunFam" id="3.40.50.150:FF:000101">
    <property type="entry name" value="Thiopurine S-methyltransferase"/>
    <property type="match status" value="1"/>
</dbReference>
<reference evidence="10 11" key="1">
    <citation type="submission" date="2020-07" db="EMBL/GenBank/DDBJ databases">
        <title>Halieaceae bacterium, F7430, whole genome shotgun sequencing project.</title>
        <authorList>
            <person name="Jiang S."/>
            <person name="Liu Z.W."/>
            <person name="Du Z.J."/>
        </authorList>
    </citation>
    <scope>NUCLEOTIDE SEQUENCE [LARGE SCALE GENOMIC DNA]</scope>
    <source>
        <strain evidence="10 11">F7430</strain>
    </source>
</reference>
<sequence>MNEEFWHEKWAKNEIGFHEKDGNRLLSEHLHQLALQPGQRILLPLCGKTRDIARLLAQGYQVVGIELSELAIEQLFEELEIKAKIAQAGELSIYSADSIDIFVGNIFSVDENTLGHVDAIYDRAALVALPEVLRMEYVDHLARIAHQAAQLLITFEYDQKAMDGPPFSITQAAIKQYYGDAYQIEHIASEAVSGKLKGLVEASEDVWLLKPR</sequence>
<keyword evidence="7 9" id="KW-0808">Transferase</keyword>
<protein>
    <recommendedName>
        <fullName evidence="4 9">Thiopurine S-methyltransferase</fullName>
        <ecNumber evidence="4 9">2.1.1.67</ecNumber>
    </recommendedName>
    <alternativeName>
        <fullName evidence="9">Thiopurine methyltransferase</fullName>
    </alternativeName>
</protein>
<evidence type="ECO:0000313" key="11">
    <source>
        <dbReference type="Proteomes" id="UP000539350"/>
    </source>
</evidence>
<evidence type="ECO:0000256" key="8">
    <source>
        <dbReference type="ARBA" id="ARBA00022691"/>
    </source>
</evidence>
<dbReference type="InterPro" id="IPR022474">
    <property type="entry name" value="Thiopur_S-MeTfrase_Se/Te_detox"/>
</dbReference>
<dbReference type="AlphaFoldDB" id="A0A7W2YJF5"/>
<organism evidence="10 11">
    <name type="scientific">Sediminihaliea albiluteola</name>
    <dbReference type="NCBI Taxonomy" id="2758564"/>
    <lineage>
        <taxon>Bacteria</taxon>
        <taxon>Pseudomonadati</taxon>
        <taxon>Pseudomonadota</taxon>
        <taxon>Gammaproteobacteria</taxon>
        <taxon>Cellvibrionales</taxon>
        <taxon>Halieaceae</taxon>
        <taxon>Sediminihaliea</taxon>
    </lineage>
</organism>
<evidence type="ECO:0000256" key="9">
    <source>
        <dbReference type="HAMAP-Rule" id="MF_00812"/>
    </source>
</evidence>
<evidence type="ECO:0000313" key="10">
    <source>
        <dbReference type="EMBL" id="MBA6412248.1"/>
    </source>
</evidence>
<dbReference type="Proteomes" id="UP000539350">
    <property type="component" value="Unassembled WGS sequence"/>
</dbReference>
<comment type="subcellular location">
    <subcellularLocation>
        <location evidence="2 9">Cytoplasm</location>
    </subcellularLocation>
</comment>
<dbReference type="PANTHER" id="PTHR10259">
    <property type="entry name" value="THIOPURINE S-METHYLTRANSFERASE"/>
    <property type="match status" value="1"/>
</dbReference>
<dbReference type="PANTHER" id="PTHR10259:SF11">
    <property type="entry name" value="THIOPURINE S-METHYLTRANSFERASE"/>
    <property type="match status" value="1"/>
</dbReference>
<comment type="similarity">
    <text evidence="3 9">Belongs to the class I-like SAM-binding methyltransferase superfamily. TPMT family.</text>
</comment>
<evidence type="ECO:0000256" key="2">
    <source>
        <dbReference type="ARBA" id="ARBA00004496"/>
    </source>
</evidence>
<comment type="catalytic activity">
    <reaction evidence="1 9">
        <text>S-adenosyl-L-methionine + a thiopurine = S-adenosyl-L-homocysteine + a thiopurine S-methylether.</text>
        <dbReference type="EC" id="2.1.1.67"/>
    </reaction>
</comment>
<dbReference type="PIRSF" id="PIRSF023956">
    <property type="entry name" value="Thiopurine_S-methyltransferase"/>
    <property type="match status" value="1"/>
</dbReference>
<feature type="binding site" evidence="9">
    <location>
        <position position="66"/>
    </location>
    <ligand>
        <name>S-adenosyl-L-methionine</name>
        <dbReference type="ChEBI" id="CHEBI:59789"/>
    </ligand>
</feature>
<feature type="binding site" evidence="9">
    <location>
        <position position="45"/>
    </location>
    <ligand>
        <name>S-adenosyl-L-methionine</name>
        <dbReference type="ChEBI" id="CHEBI:59789"/>
    </ligand>
</feature>
<evidence type="ECO:0000256" key="6">
    <source>
        <dbReference type="ARBA" id="ARBA00022603"/>
    </source>
</evidence>
<dbReference type="GO" id="GO:0032259">
    <property type="term" value="P:methylation"/>
    <property type="evidence" value="ECO:0007669"/>
    <property type="project" value="UniProtKB-KW"/>
</dbReference>
<dbReference type="Gene3D" id="3.40.50.150">
    <property type="entry name" value="Vaccinia Virus protein VP39"/>
    <property type="match status" value="1"/>
</dbReference>
<dbReference type="NCBIfam" id="NF009732">
    <property type="entry name" value="PRK13255.1"/>
    <property type="match status" value="1"/>
</dbReference>
<accession>A0A7W2YJF5</accession>
<dbReference type="GO" id="GO:0005737">
    <property type="term" value="C:cytoplasm"/>
    <property type="evidence" value="ECO:0007669"/>
    <property type="project" value="UniProtKB-SubCell"/>
</dbReference>
<dbReference type="SUPFAM" id="SSF53335">
    <property type="entry name" value="S-adenosyl-L-methionine-dependent methyltransferases"/>
    <property type="match status" value="1"/>
</dbReference>
<feature type="binding site" evidence="9">
    <location>
        <position position="123"/>
    </location>
    <ligand>
        <name>S-adenosyl-L-methionine</name>
        <dbReference type="ChEBI" id="CHEBI:59789"/>
    </ligand>
</feature>
<dbReference type="GO" id="GO:0008119">
    <property type="term" value="F:thiopurine S-methyltransferase activity"/>
    <property type="evidence" value="ECO:0007669"/>
    <property type="project" value="UniProtKB-UniRule"/>
</dbReference>
<dbReference type="InterPro" id="IPR008854">
    <property type="entry name" value="TPMT"/>
</dbReference>
<dbReference type="RefSeq" id="WP_182169059.1">
    <property type="nucleotide sequence ID" value="NZ_JACFXU010000013.1"/>
</dbReference>
<dbReference type="HAMAP" id="MF_00812">
    <property type="entry name" value="Thiopur_methtran"/>
    <property type="match status" value="1"/>
</dbReference>
<dbReference type="GO" id="GO:0010038">
    <property type="term" value="P:response to metal ion"/>
    <property type="evidence" value="ECO:0007669"/>
    <property type="project" value="InterPro"/>
</dbReference>
<proteinExistence type="inferred from homology"/>
<dbReference type="PROSITE" id="PS51585">
    <property type="entry name" value="SAM_MT_TPMT"/>
    <property type="match status" value="1"/>
</dbReference>
<name>A0A7W2YJF5_9GAMM</name>
<evidence type="ECO:0000256" key="1">
    <source>
        <dbReference type="ARBA" id="ARBA00000903"/>
    </source>
</evidence>
<dbReference type="InterPro" id="IPR029063">
    <property type="entry name" value="SAM-dependent_MTases_sf"/>
</dbReference>
<comment type="caution">
    <text evidence="10">The sequence shown here is derived from an EMBL/GenBank/DDBJ whole genome shotgun (WGS) entry which is preliminary data.</text>
</comment>
<evidence type="ECO:0000256" key="4">
    <source>
        <dbReference type="ARBA" id="ARBA00011905"/>
    </source>
</evidence>
<dbReference type="EC" id="2.1.1.67" evidence="4 9"/>
<evidence type="ECO:0000256" key="5">
    <source>
        <dbReference type="ARBA" id="ARBA00022490"/>
    </source>
</evidence>
<dbReference type="Pfam" id="PF05724">
    <property type="entry name" value="TPMT"/>
    <property type="match status" value="1"/>
</dbReference>